<gene>
    <name evidence="1" type="ordered locus">LRHM_2291</name>
</gene>
<organism evidence="1 2">
    <name type="scientific">Lacticaseibacillus rhamnosus (strain ATCC 53103 / LMG 18243 / GG)</name>
    <name type="common">Lactobacillus rhamnosus</name>
    <dbReference type="NCBI Taxonomy" id="568703"/>
    <lineage>
        <taxon>Bacteria</taxon>
        <taxon>Bacillati</taxon>
        <taxon>Bacillota</taxon>
        <taxon>Bacilli</taxon>
        <taxon>Lactobacillales</taxon>
        <taxon>Lactobacillaceae</taxon>
        <taxon>Lacticaseibacillus</taxon>
    </lineage>
</organism>
<dbReference type="KEGG" id="lrh:LGG_02382"/>
<sequence>MLFGELVKLLCSTTALLQKKAAGSNELAQASNQLGKRDRHHTQMACTVSLHLDKSVRRFI</sequence>
<evidence type="ECO:0000313" key="1">
    <source>
        <dbReference type="EMBL" id="BAI42818.1"/>
    </source>
</evidence>
<dbReference type="AlphaFoldDB" id="A0A809NDY5"/>
<evidence type="ECO:0000313" key="2">
    <source>
        <dbReference type="Proteomes" id="UP000002067"/>
    </source>
</evidence>
<reference evidence="1 2" key="1">
    <citation type="journal article" date="2009" name="J. Bacteriol.">
        <title>Complete genome sequence of the probiotic Lactobacillus rhamnosus ATCC 53103.</title>
        <authorList>
            <person name="Morita H."/>
            <person name="Toh H."/>
            <person name="Oshima K."/>
            <person name="Murakami M."/>
            <person name="Taylor T.D."/>
            <person name="Igimi S."/>
            <person name="Hattori M."/>
        </authorList>
    </citation>
    <scope>NUCLEOTIDE SEQUENCE [LARGE SCALE GENOMIC DNA]</scope>
    <source>
        <strain evidence="2">ATCC 53103 / LMG 18243 / GG [Tokyo]</strain>
    </source>
</reference>
<protein>
    <submittedName>
        <fullName evidence="1">Uncharacterized protein</fullName>
    </submittedName>
</protein>
<dbReference type="KEGG" id="lrg:LRHM_2291"/>
<name>A0A809NDY5_LACRG</name>
<dbReference type="Proteomes" id="UP000002067">
    <property type="component" value="Chromosome"/>
</dbReference>
<accession>A0A809NDY5</accession>
<proteinExistence type="predicted"/>
<dbReference type="EMBL" id="AP011548">
    <property type="protein sequence ID" value="BAI42818.1"/>
    <property type="molecule type" value="Genomic_DNA"/>
</dbReference>